<keyword evidence="1" id="KW-0732">Signal</keyword>
<comment type="caution">
    <text evidence="2">The sequence shown here is derived from an EMBL/GenBank/DDBJ whole genome shotgun (WGS) entry which is preliminary data.</text>
</comment>
<dbReference type="EMBL" id="JAMYPJ010000008">
    <property type="protein sequence ID" value="MER8932845.1"/>
    <property type="molecule type" value="Genomic_DNA"/>
</dbReference>
<evidence type="ECO:0000313" key="3">
    <source>
        <dbReference type="Proteomes" id="UP001464387"/>
    </source>
</evidence>
<reference evidence="2 3" key="1">
    <citation type="journal article" date="2024" name="Proc. Natl. Acad. Sci. U.S.A.">
        <title>The evolutionary genomics of adaptation to stress in wild rhizobium bacteria.</title>
        <authorList>
            <person name="Kehlet-Delgado H."/>
            <person name="Montoya A.P."/>
            <person name="Jensen K.T."/>
            <person name="Wendlandt C.E."/>
            <person name="Dexheimer C."/>
            <person name="Roberts M."/>
            <person name="Torres Martinez L."/>
            <person name="Friesen M.L."/>
            <person name="Griffitts J.S."/>
            <person name="Porter S.S."/>
        </authorList>
    </citation>
    <scope>NUCLEOTIDE SEQUENCE [LARGE SCALE GENOMIC DNA]</scope>
    <source>
        <strain evidence="2 3">M0729</strain>
    </source>
</reference>
<proteinExistence type="predicted"/>
<gene>
    <name evidence="2" type="ORF">NKI33_07695</name>
</gene>
<dbReference type="Proteomes" id="UP001464387">
    <property type="component" value="Unassembled WGS sequence"/>
</dbReference>
<keyword evidence="3" id="KW-1185">Reference proteome</keyword>
<organism evidence="2 3">
    <name type="scientific">Mesorhizobium opportunistum</name>
    <dbReference type="NCBI Taxonomy" id="593909"/>
    <lineage>
        <taxon>Bacteria</taxon>
        <taxon>Pseudomonadati</taxon>
        <taxon>Pseudomonadota</taxon>
        <taxon>Alphaproteobacteria</taxon>
        <taxon>Hyphomicrobiales</taxon>
        <taxon>Phyllobacteriaceae</taxon>
        <taxon>Mesorhizobium</taxon>
    </lineage>
</organism>
<feature type="chain" id="PRO_5046042949" evidence="1">
    <location>
        <begin position="46"/>
        <end position="162"/>
    </location>
</feature>
<sequence length="162" mass="18248">MFDRTMAADRLPTTRPPRKIWTRYRPALFLISVSLLLGSASTAEAQHRGASCPANQLIDAKENWKNFTSNDEATEFAKRKFLALGAEEFVKWLSCQSFEVRVSPGRGTTTNIHASFMPLGKDEGLWVPSGVYYWLFPPGRHYIEAHIENGRLIDITATAESE</sequence>
<evidence type="ECO:0000313" key="2">
    <source>
        <dbReference type="EMBL" id="MER8932845.1"/>
    </source>
</evidence>
<evidence type="ECO:0000256" key="1">
    <source>
        <dbReference type="SAM" id="SignalP"/>
    </source>
</evidence>
<accession>A0ABV1YCC3</accession>
<protein>
    <submittedName>
        <fullName evidence="2">Uncharacterized protein</fullName>
    </submittedName>
</protein>
<name>A0ABV1YCC3_9HYPH</name>
<dbReference type="RefSeq" id="WP_287271715.1">
    <property type="nucleotide sequence ID" value="NZ_JAMYMY010000009.1"/>
</dbReference>
<feature type="signal peptide" evidence="1">
    <location>
        <begin position="1"/>
        <end position="45"/>
    </location>
</feature>